<dbReference type="RefSeq" id="WP_105684330.1">
    <property type="nucleotide sequence ID" value="NZ_JBBGZD010000001.1"/>
</dbReference>
<feature type="transmembrane region" description="Helical" evidence="1">
    <location>
        <begin position="140"/>
        <end position="163"/>
    </location>
</feature>
<dbReference type="Proteomes" id="UP000238534">
    <property type="component" value="Unassembled WGS sequence"/>
</dbReference>
<feature type="transmembrane region" description="Helical" evidence="1">
    <location>
        <begin position="45"/>
        <end position="66"/>
    </location>
</feature>
<evidence type="ECO:0000313" key="4">
    <source>
        <dbReference type="Proteomes" id="UP000238325"/>
    </source>
</evidence>
<dbReference type="EMBL" id="PCPH01000007">
    <property type="protein sequence ID" value="PRB87804.1"/>
    <property type="molecule type" value="Genomic_DNA"/>
</dbReference>
<name>A0A2S9CWB3_CHRCI</name>
<comment type="caution">
    <text evidence="2">The sequence shown here is derived from an EMBL/GenBank/DDBJ whole genome shotgun (WGS) entry which is preliminary data.</text>
</comment>
<keyword evidence="1" id="KW-0472">Membrane</keyword>
<evidence type="ECO:0000313" key="3">
    <source>
        <dbReference type="EMBL" id="PRB87804.1"/>
    </source>
</evidence>
<evidence type="ECO:0000256" key="1">
    <source>
        <dbReference type="SAM" id="Phobius"/>
    </source>
</evidence>
<protein>
    <recommendedName>
        <fullName evidence="6">DUF4199 domain-containing protein</fullName>
    </recommendedName>
</protein>
<keyword evidence="4" id="KW-1185">Reference proteome</keyword>
<proteinExistence type="predicted"/>
<keyword evidence="1" id="KW-1133">Transmembrane helix</keyword>
<dbReference type="OrthoDB" id="1274123at2"/>
<dbReference type="EMBL" id="PCPP01000001">
    <property type="protein sequence ID" value="PRB84797.1"/>
    <property type="molecule type" value="Genomic_DNA"/>
</dbReference>
<sequence>MDNNLISLEYIFITSIVIALSFTGCIYGLAYALSYDNFSMTAVAFFPVFSLLIAFIIAAIILFLSLKKYKSVEEINHIANFYYIICTFILSSIMIFLIDVFVYALVDKTLSLKYAETLQIISRQYAVTSKNIDYMKRIPFILQSGVMIFTGLLAGSFSSLFILSQYKKIKNHSDLQTT</sequence>
<evidence type="ECO:0000313" key="5">
    <source>
        <dbReference type="Proteomes" id="UP000238534"/>
    </source>
</evidence>
<dbReference type="Proteomes" id="UP000238325">
    <property type="component" value="Unassembled WGS sequence"/>
</dbReference>
<evidence type="ECO:0000313" key="2">
    <source>
        <dbReference type="EMBL" id="PRB84797.1"/>
    </source>
</evidence>
<evidence type="ECO:0008006" key="6">
    <source>
        <dbReference type="Google" id="ProtNLM"/>
    </source>
</evidence>
<reference evidence="4 5" key="1">
    <citation type="submission" date="2017-09" db="EMBL/GenBank/DDBJ databases">
        <title>Genomic, metabolic, and phenotypic characteristics of bacterial isolates from the natural microbiome of the model nematode Caenorhabditis elegans.</title>
        <authorList>
            <person name="Zimmermann J."/>
            <person name="Obeng N."/>
            <person name="Yang W."/>
            <person name="Obeng O."/>
            <person name="Kissoyan K."/>
            <person name="Pees B."/>
            <person name="Dirksen P."/>
            <person name="Hoppner M."/>
            <person name="Franke A."/>
            <person name="Rosenstiel P."/>
            <person name="Leippe M."/>
            <person name="Dierking K."/>
            <person name="Kaleta C."/>
            <person name="Schulenburg H."/>
        </authorList>
    </citation>
    <scope>NUCLEOTIDE SEQUENCE [LARGE SCALE GENOMIC DNA]</scope>
    <source>
        <strain evidence="2 5">MYb25</strain>
        <strain evidence="3 4">MYb44</strain>
    </source>
</reference>
<feature type="transmembrane region" description="Helical" evidence="1">
    <location>
        <begin position="78"/>
        <end position="106"/>
    </location>
</feature>
<dbReference type="AlphaFoldDB" id="A0A2S9CWB3"/>
<feature type="transmembrane region" description="Helical" evidence="1">
    <location>
        <begin position="12"/>
        <end position="33"/>
    </location>
</feature>
<gene>
    <name evidence="2" type="ORF">CQ022_00475</name>
    <name evidence="3" type="ORF">CQ033_20400</name>
</gene>
<accession>A0A2S9CWB3</accession>
<keyword evidence="1" id="KW-0812">Transmembrane</keyword>
<organism evidence="2 5">
    <name type="scientific">Chryseobacterium culicis</name>
    <dbReference type="NCBI Taxonomy" id="680127"/>
    <lineage>
        <taxon>Bacteria</taxon>
        <taxon>Pseudomonadati</taxon>
        <taxon>Bacteroidota</taxon>
        <taxon>Flavobacteriia</taxon>
        <taxon>Flavobacteriales</taxon>
        <taxon>Weeksellaceae</taxon>
        <taxon>Chryseobacterium group</taxon>
        <taxon>Chryseobacterium</taxon>
    </lineage>
</organism>